<reference evidence="2" key="1">
    <citation type="submission" date="2022-08" db="EMBL/GenBank/DDBJ databases">
        <title>The genomic sequence of strain Paenibacillus sp. SCIV0701.</title>
        <authorList>
            <person name="Zhao H."/>
        </authorList>
    </citation>
    <scope>NUCLEOTIDE SEQUENCE</scope>
    <source>
        <strain evidence="2">SCIV0701</strain>
    </source>
</reference>
<keyword evidence="2" id="KW-0489">Methyltransferase</keyword>
<dbReference type="Proteomes" id="UP001141950">
    <property type="component" value="Unassembled WGS sequence"/>
</dbReference>
<accession>A0A9X2SCQ9</accession>
<evidence type="ECO:0000259" key="1">
    <source>
        <dbReference type="Pfam" id="PF13649"/>
    </source>
</evidence>
<keyword evidence="2" id="KW-0808">Transferase</keyword>
<evidence type="ECO:0000313" key="3">
    <source>
        <dbReference type="Proteomes" id="UP001141950"/>
    </source>
</evidence>
<protein>
    <submittedName>
        <fullName evidence="2">Class I SAM-dependent methyltransferase</fullName>
    </submittedName>
</protein>
<dbReference type="CDD" id="cd02440">
    <property type="entry name" value="AdoMet_MTases"/>
    <property type="match status" value="1"/>
</dbReference>
<feature type="domain" description="Methyltransferase" evidence="1">
    <location>
        <begin position="47"/>
        <end position="141"/>
    </location>
</feature>
<dbReference type="SUPFAM" id="SSF53335">
    <property type="entry name" value="S-adenosyl-L-methionine-dependent methyltransferases"/>
    <property type="match status" value="1"/>
</dbReference>
<dbReference type="GO" id="GO:0008168">
    <property type="term" value="F:methyltransferase activity"/>
    <property type="evidence" value="ECO:0007669"/>
    <property type="project" value="UniProtKB-KW"/>
</dbReference>
<dbReference type="PANTHER" id="PTHR43591">
    <property type="entry name" value="METHYLTRANSFERASE"/>
    <property type="match status" value="1"/>
</dbReference>
<keyword evidence="3" id="KW-1185">Reference proteome</keyword>
<dbReference type="EMBL" id="JANIPJ010000022">
    <property type="protein sequence ID" value="MCR2807023.1"/>
    <property type="molecule type" value="Genomic_DNA"/>
</dbReference>
<sequence length="224" mass="25168">MSDQVKAQFDQAAERYDEQRRGLIPCFDDFYGTAVDWTEVVSEEPRILDLGAGTGLLTAMMLDKFPHAEFTLIDFSDEMLAQAKTRFAGRNNLTYIAEDYSAYPFKDSYDAVVSSLSIHHLPHDQKRSLFRTVRGLLKPGGRFVNADQSAGGSLSFDQTYRQSWLRSVENSGIGGEAIRASVERRSHDINAGLPEQLQWLREAGFASADCVYKHHEFTVYVALA</sequence>
<name>A0A9X2SCQ9_9BACL</name>
<dbReference type="Pfam" id="PF13649">
    <property type="entry name" value="Methyltransf_25"/>
    <property type="match status" value="1"/>
</dbReference>
<dbReference type="RefSeq" id="WP_257451104.1">
    <property type="nucleotide sequence ID" value="NZ_JANIPJ010000022.1"/>
</dbReference>
<proteinExistence type="predicted"/>
<dbReference type="InterPro" id="IPR041698">
    <property type="entry name" value="Methyltransf_25"/>
</dbReference>
<gene>
    <name evidence="2" type="ORF">NQZ67_24355</name>
</gene>
<comment type="caution">
    <text evidence="2">The sequence shown here is derived from an EMBL/GenBank/DDBJ whole genome shotgun (WGS) entry which is preliminary data.</text>
</comment>
<dbReference type="Gene3D" id="3.40.50.150">
    <property type="entry name" value="Vaccinia Virus protein VP39"/>
    <property type="match status" value="1"/>
</dbReference>
<dbReference type="GO" id="GO:0032259">
    <property type="term" value="P:methylation"/>
    <property type="evidence" value="ECO:0007669"/>
    <property type="project" value="UniProtKB-KW"/>
</dbReference>
<evidence type="ECO:0000313" key="2">
    <source>
        <dbReference type="EMBL" id="MCR2807023.1"/>
    </source>
</evidence>
<organism evidence="2 3">
    <name type="scientific">Paenibacillus soyae</name>
    <dbReference type="NCBI Taxonomy" id="2969249"/>
    <lineage>
        <taxon>Bacteria</taxon>
        <taxon>Bacillati</taxon>
        <taxon>Bacillota</taxon>
        <taxon>Bacilli</taxon>
        <taxon>Bacillales</taxon>
        <taxon>Paenibacillaceae</taxon>
        <taxon>Paenibacillus</taxon>
    </lineage>
</organism>
<dbReference type="AlphaFoldDB" id="A0A9X2SCQ9"/>
<dbReference type="InterPro" id="IPR029063">
    <property type="entry name" value="SAM-dependent_MTases_sf"/>
</dbReference>